<accession>B8AST4</accession>
<evidence type="ECO:0000313" key="4">
    <source>
        <dbReference type="Proteomes" id="UP000007015"/>
    </source>
</evidence>
<feature type="region of interest" description="Disordered" evidence="1">
    <location>
        <begin position="24"/>
        <end position="46"/>
    </location>
</feature>
<dbReference type="OMA" id="RICETHR"/>
<feature type="domain" description="Helitron helicase-like" evidence="2">
    <location>
        <begin position="348"/>
        <end position="464"/>
    </location>
</feature>
<evidence type="ECO:0000256" key="1">
    <source>
        <dbReference type="SAM" id="MobiDB-lite"/>
    </source>
</evidence>
<reference evidence="3 4" key="1">
    <citation type="journal article" date="2005" name="PLoS Biol.">
        <title>The genomes of Oryza sativa: a history of duplications.</title>
        <authorList>
            <person name="Yu J."/>
            <person name="Wang J."/>
            <person name="Lin W."/>
            <person name="Li S."/>
            <person name="Li H."/>
            <person name="Zhou J."/>
            <person name="Ni P."/>
            <person name="Dong W."/>
            <person name="Hu S."/>
            <person name="Zeng C."/>
            <person name="Zhang J."/>
            <person name="Zhang Y."/>
            <person name="Li R."/>
            <person name="Xu Z."/>
            <person name="Li S."/>
            <person name="Li X."/>
            <person name="Zheng H."/>
            <person name="Cong L."/>
            <person name="Lin L."/>
            <person name="Yin J."/>
            <person name="Geng J."/>
            <person name="Li G."/>
            <person name="Shi J."/>
            <person name="Liu J."/>
            <person name="Lv H."/>
            <person name="Li J."/>
            <person name="Wang J."/>
            <person name="Deng Y."/>
            <person name="Ran L."/>
            <person name="Shi X."/>
            <person name="Wang X."/>
            <person name="Wu Q."/>
            <person name="Li C."/>
            <person name="Ren X."/>
            <person name="Wang J."/>
            <person name="Wang X."/>
            <person name="Li D."/>
            <person name="Liu D."/>
            <person name="Zhang X."/>
            <person name="Ji Z."/>
            <person name="Zhao W."/>
            <person name="Sun Y."/>
            <person name="Zhang Z."/>
            <person name="Bao J."/>
            <person name="Han Y."/>
            <person name="Dong L."/>
            <person name="Ji J."/>
            <person name="Chen P."/>
            <person name="Wu S."/>
            <person name="Liu J."/>
            <person name="Xiao Y."/>
            <person name="Bu D."/>
            <person name="Tan J."/>
            <person name="Yang L."/>
            <person name="Ye C."/>
            <person name="Zhang J."/>
            <person name="Xu J."/>
            <person name="Zhou Y."/>
            <person name="Yu Y."/>
            <person name="Zhang B."/>
            <person name="Zhuang S."/>
            <person name="Wei H."/>
            <person name="Liu B."/>
            <person name="Lei M."/>
            <person name="Yu H."/>
            <person name="Li Y."/>
            <person name="Xu H."/>
            <person name="Wei S."/>
            <person name="He X."/>
            <person name="Fang L."/>
            <person name="Zhang Z."/>
            <person name="Zhang Y."/>
            <person name="Huang X."/>
            <person name="Su Z."/>
            <person name="Tong W."/>
            <person name="Li J."/>
            <person name="Tong Z."/>
            <person name="Li S."/>
            <person name="Ye J."/>
            <person name="Wang L."/>
            <person name="Fang L."/>
            <person name="Lei T."/>
            <person name="Chen C."/>
            <person name="Chen H."/>
            <person name="Xu Z."/>
            <person name="Li H."/>
            <person name="Huang H."/>
            <person name="Zhang F."/>
            <person name="Xu H."/>
            <person name="Li N."/>
            <person name="Zhao C."/>
            <person name="Li S."/>
            <person name="Dong L."/>
            <person name="Huang Y."/>
            <person name="Li L."/>
            <person name="Xi Y."/>
            <person name="Qi Q."/>
            <person name="Li W."/>
            <person name="Zhang B."/>
            <person name="Hu W."/>
            <person name="Zhang Y."/>
            <person name="Tian X."/>
            <person name="Jiao Y."/>
            <person name="Liang X."/>
            <person name="Jin J."/>
            <person name="Gao L."/>
            <person name="Zheng W."/>
            <person name="Hao B."/>
            <person name="Liu S."/>
            <person name="Wang W."/>
            <person name="Yuan L."/>
            <person name="Cao M."/>
            <person name="McDermott J."/>
            <person name="Samudrala R."/>
            <person name="Wang J."/>
            <person name="Wong G.K."/>
            <person name="Yang H."/>
        </authorList>
    </citation>
    <scope>NUCLEOTIDE SEQUENCE [LARGE SCALE GENOMIC DNA]</scope>
    <source>
        <strain evidence="4">cv. 93-11</strain>
    </source>
</reference>
<dbReference type="InterPro" id="IPR025476">
    <property type="entry name" value="Helitron_helicase-like"/>
</dbReference>
<name>B8AST4_ORYSI</name>
<protein>
    <recommendedName>
        <fullName evidence="2">Helitron helicase-like domain-containing protein</fullName>
    </recommendedName>
</protein>
<dbReference type="Gramene" id="BGIOSGA015282-TA">
    <property type="protein sequence ID" value="BGIOSGA015282-PA"/>
    <property type="gene ID" value="BGIOSGA015282"/>
</dbReference>
<dbReference type="Proteomes" id="UP000007015">
    <property type="component" value="Chromosome 4"/>
</dbReference>
<proteinExistence type="predicted"/>
<evidence type="ECO:0000313" key="3">
    <source>
        <dbReference type="EMBL" id="EEC77078.1"/>
    </source>
</evidence>
<keyword evidence="4" id="KW-1185">Reference proteome</keyword>
<dbReference type="PANTHER" id="PTHR45786:SF76">
    <property type="entry name" value="OS08G0300100 PROTEIN"/>
    <property type="match status" value="1"/>
</dbReference>
<dbReference type="AlphaFoldDB" id="B8AST4"/>
<sequence length="465" mass="53337">MAAQSRKKRKAYMSERSRVLRQRLAHSSSSIYDKDASSSHTTIPTNGHSRSVFSPLNLGPPSHTCCYCGALFWYEERIDRRRHTTRPLYNKCCKGGSVILPSYKPPPEPLHSLLTAVDRAKSAHFCENIRYYNSMFAFTSMGVNVIDSINDGRGPYTFKRSGQLCHRIGSLLPKRDKRPEYAQLYIFDTQNELMNRLRVGTYKNRAFQPNEEIVAALMQMFDAHNPIVKLFRVARDRLSRAGAPDDHYFIRLFGSPDKHGDIFNAPVASEVVGLVVGDLGTSDIGRDLMVEDKAGNLRKVKEDHCKFMAMQYPILFPYGEDGYHQNIAYRQCRRSAGIKRKRVTEVEYYAYRLHDRGDDFNTLTRCKRGTQAYVIDAYCCMEESQLSHFRTKSFQQKYRTAPLKEIHDTIHRGIIEGSEAGQRIIKPSSYVGGPRYLYQNYLDCVALCRKYGCPDLFITFTSNPL</sequence>
<gene>
    <name evidence="3" type="ORF">OsI_15477</name>
</gene>
<organism evidence="3 4">
    <name type="scientific">Oryza sativa subsp. indica</name>
    <name type="common">Rice</name>
    <dbReference type="NCBI Taxonomy" id="39946"/>
    <lineage>
        <taxon>Eukaryota</taxon>
        <taxon>Viridiplantae</taxon>
        <taxon>Streptophyta</taxon>
        <taxon>Embryophyta</taxon>
        <taxon>Tracheophyta</taxon>
        <taxon>Spermatophyta</taxon>
        <taxon>Magnoliopsida</taxon>
        <taxon>Liliopsida</taxon>
        <taxon>Poales</taxon>
        <taxon>Poaceae</taxon>
        <taxon>BOP clade</taxon>
        <taxon>Oryzoideae</taxon>
        <taxon>Oryzeae</taxon>
        <taxon>Oryzinae</taxon>
        <taxon>Oryza</taxon>
        <taxon>Oryza sativa</taxon>
    </lineage>
</organism>
<dbReference type="EMBL" id="CM000129">
    <property type="protein sequence ID" value="EEC77078.1"/>
    <property type="molecule type" value="Genomic_DNA"/>
</dbReference>
<dbReference type="STRING" id="39946.B8AST4"/>
<dbReference type="PANTHER" id="PTHR45786">
    <property type="entry name" value="DNA BINDING PROTEIN-LIKE"/>
    <property type="match status" value="1"/>
</dbReference>
<dbReference type="HOGENOM" id="CLU_001324_5_7_1"/>
<evidence type="ECO:0000259" key="2">
    <source>
        <dbReference type="Pfam" id="PF14214"/>
    </source>
</evidence>
<dbReference type="Pfam" id="PF14214">
    <property type="entry name" value="Helitron_like_N"/>
    <property type="match status" value="1"/>
</dbReference>